<dbReference type="EMBL" id="AGSN01000036">
    <property type="protein sequence ID" value="EHH13615.1"/>
    <property type="molecule type" value="Genomic_DNA"/>
</dbReference>
<evidence type="ECO:0000313" key="3">
    <source>
        <dbReference type="Proteomes" id="UP000002949"/>
    </source>
</evidence>
<reference evidence="2 3" key="1">
    <citation type="journal article" date="2012" name="J. Bacteriol.">
        <title>Draft Genome Sequence of Plant Growth-Promoting Rhizobium Mesorhizobium amorphae, Isolated from Zinc-Lead Mine Tailings.</title>
        <authorList>
            <person name="Hao X."/>
            <person name="Lin Y."/>
            <person name="Johnstone L."/>
            <person name="Baltrus D.A."/>
            <person name="Miller S.J."/>
            <person name="Wei G."/>
            <person name="Rensing C."/>
        </authorList>
    </citation>
    <scope>NUCLEOTIDE SEQUENCE [LARGE SCALE GENOMIC DNA]</scope>
    <source>
        <strain evidence="2 3">CCNWGS0123</strain>
    </source>
</reference>
<dbReference type="Proteomes" id="UP000002949">
    <property type="component" value="Unassembled WGS sequence"/>
</dbReference>
<evidence type="ECO:0000313" key="2">
    <source>
        <dbReference type="EMBL" id="EHH13615.1"/>
    </source>
</evidence>
<name>G6Y3R9_9HYPH</name>
<evidence type="ECO:0000259" key="1">
    <source>
        <dbReference type="PROSITE" id="PS51379"/>
    </source>
</evidence>
<organism evidence="2 3">
    <name type="scientific">Mesorhizobium amorphae CCNWGS0123</name>
    <dbReference type="NCBI Taxonomy" id="1082933"/>
    <lineage>
        <taxon>Bacteria</taxon>
        <taxon>Pseudomonadati</taxon>
        <taxon>Pseudomonadota</taxon>
        <taxon>Alphaproteobacteria</taxon>
        <taxon>Hyphomicrobiales</taxon>
        <taxon>Phyllobacteriaceae</taxon>
        <taxon>Mesorhizobium</taxon>
    </lineage>
</organism>
<gene>
    <name evidence="2" type="ORF">MEA186_02859</name>
</gene>
<protein>
    <submittedName>
        <fullName evidence="2">4Fe-4S ferredoxin, nitrogenase-associated</fullName>
    </submittedName>
</protein>
<dbReference type="AlphaFoldDB" id="G6Y3R9"/>
<dbReference type="SUPFAM" id="SSF54862">
    <property type="entry name" value="4Fe-4S ferredoxins"/>
    <property type="match status" value="1"/>
</dbReference>
<proteinExistence type="predicted"/>
<keyword evidence="3" id="KW-1185">Reference proteome</keyword>
<dbReference type="PATRIC" id="fig|1082933.3.peg.519"/>
<sequence>MPRDLPVNWTEIKAIAEKQPMFLPSWMQPRQSSLPWRVHDDDRLRHMRRSRWTPQYLTAVDGTTCIGCGRCFKVCSREVVHLYGGDDAGEILGVCDGEDDDFDGELNRMIMNDAYVADPIAKEDGKKARGYGVAA</sequence>
<feature type="domain" description="4Fe-4S ferredoxin-type" evidence="1">
    <location>
        <begin position="56"/>
        <end position="85"/>
    </location>
</feature>
<dbReference type="PROSITE" id="PS51379">
    <property type="entry name" value="4FE4S_FER_2"/>
    <property type="match status" value="1"/>
</dbReference>
<dbReference type="eggNOG" id="COG3383">
    <property type="taxonomic scope" value="Bacteria"/>
</dbReference>
<dbReference type="InterPro" id="IPR017896">
    <property type="entry name" value="4Fe4S_Fe-S-bd"/>
</dbReference>
<accession>G6Y3R9</accession>